<feature type="transmembrane region" description="Helical" evidence="5">
    <location>
        <begin position="48"/>
        <end position="70"/>
    </location>
</feature>
<dbReference type="Proteomes" id="UP000193045">
    <property type="component" value="Unassembled WGS sequence"/>
</dbReference>
<comment type="caution">
    <text evidence="6">The sequence shown here is derived from an EMBL/GenBank/DDBJ whole genome shotgun (WGS) entry which is preliminary data.</text>
</comment>
<evidence type="ECO:0000313" key="7">
    <source>
        <dbReference type="Proteomes" id="UP000193045"/>
    </source>
</evidence>
<evidence type="ECO:0000256" key="5">
    <source>
        <dbReference type="SAM" id="Phobius"/>
    </source>
</evidence>
<evidence type="ECO:0000256" key="2">
    <source>
        <dbReference type="ARBA" id="ARBA00022692"/>
    </source>
</evidence>
<dbReference type="InterPro" id="IPR036259">
    <property type="entry name" value="MFS_trans_sf"/>
</dbReference>
<keyword evidence="3 5" id="KW-1133">Transmembrane helix</keyword>
<keyword evidence="2 5" id="KW-0812">Transmembrane</keyword>
<protein>
    <submittedName>
        <fullName evidence="6">D-arabinitol transporter</fullName>
    </submittedName>
</protein>
<dbReference type="GO" id="GO:0022857">
    <property type="term" value="F:transmembrane transporter activity"/>
    <property type="evidence" value="ECO:0007669"/>
    <property type="project" value="InterPro"/>
</dbReference>
<evidence type="ECO:0000313" key="6">
    <source>
        <dbReference type="EMBL" id="OSL06300.1"/>
    </source>
</evidence>
<proteinExistence type="predicted"/>
<dbReference type="EMBL" id="ADJB01000070">
    <property type="protein sequence ID" value="OSL06300.1"/>
    <property type="molecule type" value="Genomic_DNA"/>
</dbReference>
<organism evidence="6 7">
    <name type="scientific">Escherichia coli H386</name>
    <dbReference type="NCBI Taxonomy" id="656397"/>
    <lineage>
        <taxon>Bacteria</taxon>
        <taxon>Pseudomonadati</taxon>
        <taxon>Pseudomonadota</taxon>
        <taxon>Gammaproteobacteria</taxon>
        <taxon>Enterobacterales</taxon>
        <taxon>Enterobacteriaceae</taxon>
        <taxon>Escherichia</taxon>
    </lineage>
</organism>
<evidence type="ECO:0000256" key="1">
    <source>
        <dbReference type="ARBA" id="ARBA00022475"/>
    </source>
</evidence>
<feature type="transmembrane region" description="Helical" evidence="5">
    <location>
        <begin position="12"/>
        <end position="36"/>
    </location>
</feature>
<dbReference type="InterPro" id="IPR011701">
    <property type="entry name" value="MFS"/>
</dbReference>
<feature type="transmembrane region" description="Helical" evidence="5">
    <location>
        <begin position="76"/>
        <end position="95"/>
    </location>
</feature>
<dbReference type="SUPFAM" id="SSF103473">
    <property type="entry name" value="MFS general substrate transporter"/>
    <property type="match status" value="1"/>
</dbReference>
<dbReference type="AlphaFoldDB" id="A0A1X3JEK7"/>
<evidence type="ECO:0000256" key="4">
    <source>
        <dbReference type="ARBA" id="ARBA00023136"/>
    </source>
</evidence>
<dbReference type="Pfam" id="PF07690">
    <property type="entry name" value="MFS_1"/>
    <property type="match status" value="1"/>
</dbReference>
<keyword evidence="4 5" id="KW-0472">Membrane</keyword>
<name>A0A1X3JEK7_ECOLX</name>
<evidence type="ECO:0000256" key="3">
    <source>
        <dbReference type="ARBA" id="ARBA00022989"/>
    </source>
</evidence>
<dbReference type="Gene3D" id="1.20.1250.20">
    <property type="entry name" value="MFS general substrate transporter like domains"/>
    <property type="match status" value="1"/>
</dbReference>
<accession>A0A1X3JEK7</accession>
<reference evidence="6 7" key="1">
    <citation type="submission" date="2010-04" db="EMBL/GenBank/DDBJ databases">
        <title>The Genome Sequence of Escherichia coli H386.</title>
        <authorList>
            <consortium name="The Broad Institute Genome Sequencing Platform"/>
            <consortium name="The Broad Institute Genome Sequencing Center for Infectious Disease"/>
            <person name="Feldgarden M."/>
            <person name="Gordon D.M."/>
            <person name="Johnson J.R."/>
            <person name="Johnston B.D."/>
            <person name="Young S."/>
            <person name="Zeng Q."/>
            <person name="Koehrsen M."/>
            <person name="Alvarado L."/>
            <person name="Berlin A.M."/>
            <person name="Borenstein D."/>
            <person name="Chapman S.B."/>
            <person name="Chen Z."/>
            <person name="Engels R."/>
            <person name="Freedman E."/>
            <person name="Gellesch M."/>
            <person name="Goldberg J."/>
            <person name="Griggs A."/>
            <person name="Gujja S."/>
            <person name="Heilman E.R."/>
            <person name="Heiman D.I."/>
            <person name="Hepburn T.A."/>
            <person name="Howarth C."/>
            <person name="Jen D."/>
            <person name="Larson L."/>
            <person name="Mehta T."/>
            <person name="Park D."/>
            <person name="Pearson M."/>
            <person name="Richards J."/>
            <person name="Roberts A."/>
            <person name="Saif S."/>
            <person name="Shea T.D."/>
            <person name="Shenoy N."/>
            <person name="Sisk P."/>
            <person name="Stolte C."/>
            <person name="Sykes S.N."/>
            <person name="Walk T."/>
            <person name="White J."/>
            <person name="Yandava C."/>
            <person name="Haas B."/>
            <person name="Henn M.R."/>
            <person name="Nusbaum C."/>
            <person name="Birren B."/>
        </authorList>
    </citation>
    <scope>NUCLEOTIDE SEQUENCE [LARGE SCALE GENOMIC DNA]</scope>
    <source>
        <strain evidence="6 7">H386</strain>
    </source>
</reference>
<sequence>MPQYFGHNYWMAMIPAIALGTFVAAFVPMAAVFPALEPKHKGAAISVYNLSAGMSNFLAPAIAVVLLPWFSTIGVVIAYTALYLLAFVLCAFIRVEQPGFSSAPVTEKALNIS</sequence>
<gene>
    <name evidence="6" type="ORF">ECVG_00092</name>
</gene>
<keyword evidence="1" id="KW-1003">Cell membrane</keyword>